<organism evidence="2 3">
    <name type="scientific">Actinacidiphila polyblastidii</name>
    <dbReference type="NCBI Taxonomy" id="3110430"/>
    <lineage>
        <taxon>Bacteria</taxon>
        <taxon>Bacillati</taxon>
        <taxon>Actinomycetota</taxon>
        <taxon>Actinomycetes</taxon>
        <taxon>Kitasatosporales</taxon>
        <taxon>Streptomycetaceae</taxon>
        <taxon>Actinacidiphila</taxon>
    </lineage>
</organism>
<evidence type="ECO:0000313" key="3">
    <source>
        <dbReference type="Proteomes" id="UP001344658"/>
    </source>
</evidence>
<proteinExistence type="predicted"/>
<accession>A0ABU7PGD5</accession>
<comment type="caution">
    <text evidence="2">The sequence shown here is derived from an EMBL/GenBank/DDBJ whole genome shotgun (WGS) entry which is preliminary data.</text>
</comment>
<keyword evidence="3" id="KW-1185">Reference proteome</keyword>
<feature type="region of interest" description="Disordered" evidence="1">
    <location>
        <begin position="1"/>
        <end position="25"/>
    </location>
</feature>
<gene>
    <name evidence="2" type="ORF">V2S66_23305</name>
</gene>
<evidence type="ECO:0000313" key="2">
    <source>
        <dbReference type="EMBL" id="MEE4544880.1"/>
    </source>
</evidence>
<evidence type="ECO:0000256" key="1">
    <source>
        <dbReference type="SAM" id="MobiDB-lite"/>
    </source>
</evidence>
<name>A0ABU7PGD5_9ACTN</name>
<protein>
    <submittedName>
        <fullName evidence="2">Uncharacterized protein</fullName>
    </submittedName>
</protein>
<dbReference type="EMBL" id="JAZEWV010000022">
    <property type="protein sequence ID" value="MEE4544880.1"/>
    <property type="molecule type" value="Genomic_DNA"/>
</dbReference>
<reference evidence="2 3" key="1">
    <citation type="submission" date="2023-12" db="EMBL/GenBank/DDBJ databases">
        <title>Streptomyces sp. V4-01.</title>
        <authorList>
            <person name="Somphong A."/>
            <person name="Phongsopitanun W."/>
        </authorList>
    </citation>
    <scope>NUCLEOTIDE SEQUENCE [LARGE SCALE GENOMIC DNA]</scope>
    <source>
        <strain evidence="2 3">V4-01</strain>
    </source>
</reference>
<dbReference type="RefSeq" id="WP_330798069.1">
    <property type="nucleotide sequence ID" value="NZ_JAZEWV010000022.1"/>
</dbReference>
<dbReference type="Proteomes" id="UP001344658">
    <property type="component" value="Unassembled WGS sequence"/>
</dbReference>
<sequence length="122" mass="13109">MSTPSEQPVPVQPAGTGDNPHAHLDPVVAAEVRWGNRVERDWHITDPHFGYWDLTLARPFHLERLRAEFRFPPTIGLAAVASRPGGQRASMSLGDSANLVGITAPLPAGWPDADADIGLNAS</sequence>